<evidence type="ECO:0000256" key="2">
    <source>
        <dbReference type="ARBA" id="ARBA00022801"/>
    </source>
</evidence>
<gene>
    <name evidence="6" type="ORF">Ocin01_09455</name>
</gene>
<organism evidence="6 7">
    <name type="scientific">Orchesella cincta</name>
    <name type="common">Springtail</name>
    <name type="synonym">Podura cincta</name>
    <dbReference type="NCBI Taxonomy" id="48709"/>
    <lineage>
        <taxon>Eukaryota</taxon>
        <taxon>Metazoa</taxon>
        <taxon>Ecdysozoa</taxon>
        <taxon>Arthropoda</taxon>
        <taxon>Hexapoda</taxon>
        <taxon>Collembola</taxon>
        <taxon>Entomobryomorpha</taxon>
        <taxon>Entomobryoidea</taxon>
        <taxon>Orchesellidae</taxon>
        <taxon>Orchesellinae</taxon>
        <taxon>Orchesella</taxon>
    </lineage>
</organism>
<feature type="non-terminal residue" evidence="6">
    <location>
        <position position="1"/>
    </location>
</feature>
<evidence type="ECO:0000259" key="5">
    <source>
        <dbReference type="SMART" id="SM00128"/>
    </source>
</evidence>
<keyword evidence="2" id="KW-0378">Hydrolase</keyword>
<sequence>CKWSRKGFLRTRWRFGKTVVDFVNIHLFHDSCNLVAASTFPSPFAQHREKTLKYTLDRIQSDSLEKCPLFIFGDFNFRINTNRIMEILKKDYGEPGTDSESPLVFGTKRFQCPDKELRFKHSFEWLKQHDFESKNLCNMLQEHEVNFHPTYPFEEDVNEPEKFLKTRIPAWCDRVLFTPTARDIFAKEFPIDYNLIGSKVCMGDHKPVYLYLKIRTNEHSSNSLNSNQDTTPLNENTIKGNYDDAIRIVELTTPASLLISPKSPTLSTSDTTFADIPPLERAPAKTIAFDYNTIDNPSNSEAQTSCTDSTTTGSGSDSPTECKCFFGLFKRGKLRLSSKGGGASSSGRAFGLAFPSRSLKFKRGGSGSLLEPITAAACDPPCSSLPSSGAPSQRPSIALPKESTETALMQNNDENDAKSVMSSNDLPFFTAPPPSPSNNTKWNAFDKGFCWKCGCPTKPGHNQSSIQTPEIISTPNDNVRCPNRCNLLMLNLTQNYRPKVEPNADNPVDATTNIGNGKLKEVSNPQSKGASIEMPLAANLSLVAINGNVSDKQTLDISEVGGECQLM</sequence>
<dbReference type="Pfam" id="PF22669">
    <property type="entry name" value="Exo_endo_phos2"/>
    <property type="match status" value="1"/>
</dbReference>
<keyword evidence="7" id="KW-1185">Reference proteome</keyword>
<feature type="region of interest" description="Disordered" evidence="4">
    <location>
        <begin position="499"/>
        <end position="527"/>
    </location>
</feature>
<evidence type="ECO:0000256" key="1">
    <source>
        <dbReference type="ARBA" id="ARBA00012997"/>
    </source>
</evidence>
<comment type="similarity">
    <text evidence="3">Belongs to the inositol 1,4,5-trisphosphate 5-phosphatase type I family.</text>
</comment>
<dbReference type="STRING" id="48709.A0A1D2MWB6"/>
<feature type="region of interest" description="Disordered" evidence="4">
    <location>
        <begin position="295"/>
        <end position="319"/>
    </location>
</feature>
<dbReference type="EC" id="3.1.3.56" evidence="1"/>
<dbReference type="GO" id="GO:0046856">
    <property type="term" value="P:phosphatidylinositol dephosphorylation"/>
    <property type="evidence" value="ECO:0007669"/>
    <property type="project" value="InterPro"/>
</dbReference>
<protein>
    <recommendedName>
        <fullName evidence="1">inositol-polyphosphate 5-phosphatase</fullName>
        <ecNumber evidence="1">3.1.3.56</ecNumber>
    </recommendedName>
</protein>
<dbReference type="Proteomes" id="UP000094527">
    <property type="component" value="Unassembled WGS sequence"/>
</dbReference>
<evidence type="ECO:0000313" key="6">
    <source>
        <dbReference type="EMBL" id="ODM97231.1"/>
    </source>
</evidence>
<dbReference type="GO" id="GO:0004445">
    <property type="term" value="F:inositol-polyphosphate 5-phosphatase activity"/>
    <property type="evidence" value="ECO:0007669"/>
    <property type="project" value="UniProtKB-EC"/>
</dbReference>
<feature type="compositionally biased region" description="Low complexity" evidence="4">
    <location>
        <begin position="304"/>
        <end position="318"/>
    </location>
</feature>
<proteinExistence type="inferred from homology"/>
<comment type="caution">
    <text evidence="6">The sequence shown here is derived from an EMBL/GenBank/DDBJ whole genome shotgun (WGS) entry which is preliminary data.</text>
</comment>
<dbReference type="SUPFAM" id="SSF56219">
    <property type="entry name" value="DNase I-like"/>
    <property type="match status" value="1"/>
</dbReference>
<evidence type="ECO:0000313" key="7">
    <source>
        <dbReference type="Proteomes" id="UP000094527"/>
    </source>
</evidence>
<evidence type="ECO:0000256" key="3">
    <source>
        <dbReference type="ARBA" id="ARBA00023599"/>
    </source>
</evidence>
<name>A0A1D2MWB6_ORCCI</name>
<dbReference type="PANTHER" id="PTHR12997:SF2">
    <property type="entry name" value="INOSITOL POLYPHOSPHATE-5-PHOSPHATASE A"/>
    <property type="match status" value="1"/>
</dbReference>
<dbReference type="InterPro" id="IPR036691">
    <property type="entry name" value="Endo/exonu/phosph_ase_sf"/>
</dbReference>
<dbReference type="EMBL" id="LJIJ01000461">
    <property type="protein sequence ID" value="ODM97231.1"/>
    <property type="molecule type" value="Genomic_DNA"/>
</dbReference>
<feature type="domain" description="Inositol polyphosphate-related phosphatase" evidence="5">
    <location>
        <begin position="1"/>
        <end position="220"/>
    </location>
</feature>
<dbReference type="AlphaFoldDB" id="A0A1D2MWB6"/>
<dbReference type="PANTHER" id="PTHR12997">
    <property type="entry name" value="TYPE I INOSITOL-1,4,5-TRISPHOSPHATE 5-PHOSPHATASE"/>
    <property type="match status" value="1"/>
</dbReference>
<dbReference type="InterPro" id="IPR039737">
    <property type="entry name" value="INPP5A"/>
</dbReference>
<dbReference type="Gene3D" id="3.60.10.10">
    <property type="entry name" value="Endonuclease/exonuclease/phosphatase"/>
    <property type="match status" value="1"/>
</dbReference>
<dbReference type="SMART" id="SM00128">
    <property type="entry name" value="IPPc"/>
    <property type="match status" value="1"/>
</dbReference>
<evidence type="ECO:0000256" key="4">
    <source>
        <dbReference type="SAM" id="MobiDB-lite"/>
    </source>
</evidence>
<dbReference type="InterPro" id="IPR000300">
    <property type="entry name" value="IPPc"/>
</dbReference>
<accession>A0A1D2MWB6</accession>
<dbReference type="OrthoDB" id="5780965at2759"/>
<reference evidence="6 7" key="1">
    <citation type="journal article" date="2016" name="Genome Biol. Evol.">
        <title>Gene Family Evolution Reflects Adaptation to Soil Environmental Stressors in the Genome of the Collembolan Orchesella cincta.</title>
        <authorList>
            <person name="Faddeeva-Vakhrusheva A."/>
            <person name="Derks M.F."/>
            <person name="Anvar S.Y."/>
            <person name="Agamennone V."/>
            <person name="Suring W."/>
            <person name="Smit S."/>
            <person name="van Straalen N.M."/>
            <person name="Roelofs D."/>
        </authorList>
    </citation>
    <scope>NUCLEOTIDE SEQUENCE [LARGE SCALE GENOMIC DNA]</scope>
    <source>
        <tissue evidence="6">Mixed pool</tissue>
    </source>
</reference>